<gene>
    <name evidence="1" type="ORF">DI536_08680</name>
</gene>
<dbReference type="Proteomes" id="UP000249061">
    <property type="component" value="Unassembled WGS sequence"/>
</dbReference>
<evidence type="ECO:0000313" key="1">
    <source>
        <dbReference type="EMBL" id="PZR15514.1"/>
    </source>
</evidence>
<evidence type="ECO:0000313" key="2">
    <source>
        <dbReference type="Proteomes" id="UP000249061"/>
    </source>
</evidence>
<accession>A0A2W5VHU5</accession>
<name>A0A2W5VHU5_9BACT</name>
<sequence length="115" mass="11903">MGRGAGGEPGAADFGSAAFVWRSPNGVAGSFTLSAGVGLGGEFIGLCAPELCSPYPGVRWSSNRRSSTWRSMARPSWCSEVAPWCGRARSPWGVHFNFAKPPPSTAGVASASRGQ</sequence>
<comment type="caution">
    <text evidence="1">The sequence shown here is derived from an EMBL/GenBank/DDBJ whole genome shotgun (WGS) entry which is preliminary data.</text>
</comment>
<dbReference type="AlphaFoldDB" id="A0A2W5VHU5"/>
<reference evidence="1 2" key="1">
    <citation type="submission" date="2017-08" db="EMBL/GenBank/DDBJ databases">
        <title>Infants hospitalized years apart are colonized by the same room-sourced microbial strains.</title>
        <authorList>
            <person name="Brooks B."/>
            <person name="Olm M.R."/>
            <person name="Firek B.A."/>
            <person name="Baker R."/>
            <person name="Thomas B.C."/>
            <person name="Morowitz M.J."/>
            <person name="Banfield J.F."/>
        </authorList>
    </citation>
    <scope>NUCLEOTIDE SEQUENCE [LARGE SCALE GENOMIC DNA]</scope>
    <source>
        <strain evidence="1">S2_003_000_R2_14</strain>
    </source>
</reference>
<proteinExistence type="predicted"/>
<organism evidence="1 2">
    <name type="scientific">Archangium gephyra</name>
    <dbReference type="NCBI Taxonomy" id="48"/>
    <lineage>
        <taxon>Bacteria</taxon>
        <taxon>Pseudomonadati</taxon>
        <taxon>Myxococcota</taxon>
        <taxon>Myxococcia</taxon>
        <taxon>Myxococcales</taxon>
        <taxon>Cystobacterineae</taxon>
        <taxon>Archangiaceae</taxon>
        <taxon>Archangium</taxon>
    </lineage>
</organism>
<protein>
    <submittedName>
        <fullName evidence="1">Uncharacterized protein</fullName>
    </submittedName>
</protein>
<dbReference type="EMBL" id="QFQP01000005">
    <property type="protein sequence ID" value="PZR15514.1"/>
    <property type="molecule type" value="Genomic_DNA"/>
</dbReference>